<dbReference type="Proteomes" id="UP001152024">
    <property type="component" value="Unassembled WGS sequence"/>
</dbReference>
<accession>A0ABQ8RNX5</accession>
<protein>
    <recommendedName>
        <fullName evidence="1">Aminoglycoside phosphotransferase domain-containing protein</fullName>
    </recommendedName>
</protein>
<organism evidence="2 3">
    <name type="scientific">Fusarium equiseti</name>
    <name type="common">Fusarium scirpi</name>
    <dbReference type="NCBI Taxonomy" id="61235"/>
    <lineage>
        <taxon>Eukaryota</taxon>
        <taxon>Fungi</taxon>
        <taxon>Dikarya</taxon>
        <taxon>Ascomycota</taxon>
        <taxon>Pezizomycotina</taxon>
        <taxon>Sordariomycetes</taxon>
        <taxon>Hypocreomycetidae</taxon>
        <taxon>Hypocreales</taxon>
        <taxon>Nectriaceae</taxon>
        <taxon>Fusarium</taxon>
        <taxon>Fusarium incarnatum-equiseti species complex</taxon>
    </lineage>
</organism>
<gene>
    <name evidence="2" type="ORF">NW768_002513</name>
</gene>
<reference evidence="2" key="1">
    <citation type="submission" date="2022-09" db="EMBL/GenBank/DDBJ databases">
        <title>Fusarium specimens isolated from Avocado Roots.</title>
        <authorList>
            <person name="Stajich J."/>
            <person name="Roper C."/>
            <person name="Heimlech-Rivalta G."/>
        </authorList>
    </citation>
    <scope>NUCLEOTIDE SEQUENCE</scope>
    <source>
        <strain evidence="2">CF00095</strain>
    </source>
</reference>
<dbReference type="Gene3D" id="3.90.1200.10">
    <property type="match status" value="1"/>
</dbReference>
<evidence type="ECO:0000313" key="3">
    <source>
        <dbReference type="Proteomes" id="UP001152024"/>
    </source>
</evidence>
<dbReference type="EMBL" id="JAOQBH010000003">
    <property type="protein sequence ID" value="KAJ4138661.1"/>
    <property type="molecule type" value="Genomic_DNA"/>
</dbReference>
<evidence type="ECO:0000313" key="2">
    <source>
        <dbReference type="EMBL" id="KAJ4138661.1"/>
    </source>
</evidence>
<keyword evidence="3" id="KW-1185">Reference proteome</keyword>
<comment type="caution">
    <text evidence="2">The sequence shown here is derived from an EMBL/GenBank/DDBJ whole genome shotgun (WGS) entry which is preliminary data.</text>
</comment>
<name>A0ABQ8RNX5_FUSEQ</name>
<dbReference type="InterPro" id="IPR011009">
    <property type="entry name" value="Kinase-like_dom_sf"/>
</dbReference>
<dbReference type="SUPFAM" id="SSF56112">
    <property type="entry name" value="Protein kinase-like (PK-like)"/>
    <property type="match status" value="1"/>
</dbReference>
<dbReference type="Pfam" id="PF01636">
    <property type="entry name" value="APH"/>
    <property type="match status" value="1"/>
</dbReference>
<evidence type="ECO:0000259" key="1">
    <source>
        <dbReference type="Pfam" id="PF01636"/>
    </source>
</evidence>
<feature type="domain" description="Aminoglycoside phosphotransferase" evidence="1">
    <location>
        <begin position="235"/>
        <end position="294"/>
    </location>
</feature>
<dbReference type="PANTHER" id="PTHR21310:SF13">
    <property type="entry name" value="AMINOGLYCOSIDE PHOSPHOTRANSFERASE DOMAIN-CONTAINING PROTEIN"/>
    <property type="match status" value="1"/>
</dbReference>
<dbReference type="InterPro" id="IPR002575">
    <property type="entry name" value="Aminoglycoside_PTrfase"/>
</dbReference>
<dbReference type="InterPro" id="IPR051678">
    <property type="entry name" value="AGP_Transferase"/>
</dbReference>
<dbReference type="PANTHER" id="PTHR21310">
    <property type="entry name" value="AMINOGLYCOSIDE PHOSPHOTRANSFERASE-RELATED-RELATED"/>
    <property type="match status" value="1"/>
</dbReference>
<proteinExistence type="predicted"/>
<sequence length="417" mass="47891">MEDPSRPGLLWDTSDLDLKPIWVNDPSIKHIVKCLRSLFRMEIEEKLCVSFLGEGAINKAYLVITSNKQFVLRVSLPIDPSYKTRGEVATLNFLNKYTGINVPTVDKYSDSSNNPFGFEWILETRIPGDSAFNKWREMSMSKKKDLVLDIVTCQQQIMQRSFNTIGTLNEVDGTFAPGRLASMDFCFGDRFFHKVSRGPFHCTHNWFHVLTQMIILDYKKVIDDPGDDDDVEDATFYHKVTQRLQKLIPALFPITPEQTVLWHDDLSFHNIMLSEKDSLSGIIDWEFVSVMPLWVTTQPPAFLAGPNCKKKPDPEDYDFAEVPSKDMYGRNNHGKSSLYWDDLLDYEQTVLRDLFNEAMSESVPGWQVCLENSTLEVDFLKAITLCRNGSWGGPVDDWIDELEEGNVIRLRYGRRSA</sequence>